<accession>A0A4R7TBV3</accession>
<dbReference type="Pfam" id="PF08044">
    <property type="entry name" value="DUF1707"/>
    <property type="match status" value="1"/>
</dbReference>
<feature type="domain" description="DUF1707" evidence="2">
    <location>
        <begin position="19"/>
        <end position="71"/>
    </location>
</feature>
<comment type="caution">
    <text evidence="3">The sequence shown here is derived from an EMBL/GenBank/DDBJ whole genome shotgun (WGS) entry which is preliminary data.</text>
</comment>
<evidence type="ECO:0000313" key="3">
    <source>
        <dbReference type="EMBL" id="TDU89562.1"/>
    </source>
</evidence>
<feature type="compositionally biased region" description="Basic and acidic residues" evidence="1">
    <location>
        <begin position="15"/>
        <end position="26"/>
    </location>
</feature>
<proteinExistence type="predicted"/>
<name>A0A4R7TBV3_9ACTN</name>
<dbReference type="RefSeq" id="WP_133979612.1">
    <property type="nucleotide sequence ID" value="NZ_SOCE01000001.1"/>
</dbReference>
<dbReference type="InterPro" id="IPR012551">
    <property type="entry name" value="DUF1707_SHOCT-like"/>
</dbReference>
<evidence type="ECO:0000259" key="2">
    <source>
        <dbReference type="Pfam" id="PF08044"/>
    </source>
</evidence>
<protein>
    <submittedName>
        <fullName evidence="3">Uncharacterized protein DUF1707</fullName>
    </submittedName>
</protein>
<keyword evidence="4" id="KW-1185">Reference proteome</keyword>
<evidence type="ECO:0000256" key="1">
    <source>
        <dbReference type="SAM" id="MobiDB-lite"/>
    </source>
</evidence>
<dbReference type="PANTHER" id="PTHR40763">
    <property type="entry name" value="MEMBRANE PROTEIN-RELATED"/>
    <property type="match status" value="1"/>
</dbReference>
<organism evidence="3 4">
    <name type="scientific">Kribbella voronezhensis</name>
    <dbReference type="NCBI Taxonomy" id="2512212"/>
    <lineage>
        <taxon>Bacteria</taxon>
        <taxon>Bacillati</taxon>
        <taxon>Actinomycetota</taxon>
        <taxon>Actinomycetes</taxon>
        <taxon>Propionibacteriales</taxon>
        <taxon>Kribbellaceae</taxon>
        <taxon>Kribbella</taxon>
    </lineage>
</organism>
<evidence type="ECO:0000313" key="4">
    <source>
        <dbReference type="Proteomes" id="UP000295151"/>
    </source>
</evidence>
<dbReference type="AlphaFoldDB" id="A0A4R7TBV3"/>
<sequence length="223" mass="23825">MVSASSDSGLPAEQPRPELRASDADRERVADVLRDALVEGRLQLTEFEARLEEAHAARTHGELEKVVHDLPVPSSTGGAVAESGRIGGTPTSRTGIGIFGAFDRKGVWTIARQFTSVAIMGGGRIDLREARFEAGETVIRAFAVMGGVNVVVPPDVALEVRGIGVMGGFDHSKSGTGPPDGPRVVVTGFAFWGGVSVERKVTKAERKRLKAERKERKQLDAEE</sequence>
<dbReference type="EMBL" id="SOCE01000001">
    <property type="protein sequence ID" value="TDU89562.1"/>
    <property type="molecule type" value="Genomic_DNA"/>
</dbReference>
<gene>
    <name evidence="3" type="ORF">EV138_3133</name>
</gene>
<dbReference type="PANTHER" id="PTHR40763:SF4">
    <property type="entry name" value="DUF1707 DOMAIN-CONTAINING PROTEIN"/>
    <property type="match status" value="1"/>
</dbReference>
<dbReference type="Proteomes" id="UP000295151">
    <property type="component" value="Unassembled WGS sequence"/>
</dbReference>
<dbReference type="OrthoDB" id="4772576at2"/>
<feature type="region of interest" description="Disordered" evidence="1">
    <location>
        <begin position="1"/>
        <end position="26"/>
    </location>
</feature>
<reference evidence="3 4" key="1">
    <citation type="submission" date="2019-03" db="EMBL/GenBank/DDBJ databases">
        <title>Genomic Encyclopedia of Type Strains, Phase III (KMG-III): the genomes of soil and plant-associated and newly described type strains.</title>
        <authorList>
            <person name="Whitman W."/>
        </authorList>
    </citation>
    <scope>NUCLEOTIDE SEQUENCE [LARGE SCALE GENOMIC DNA]</scope>
    <source>
        <strain evidence="3 4">VKM Ac-2575</strain>
    </source>
</reference>